<reference evidence="4 5" key="1">
    <citation type="journal article" date="2018" name="Mol. Biol. Evol.">
        <title>Broad Genomic Sampling Reveals a Smut Pathogenic Ancestry of the Fungal Clade Ustilaginomycotina.</title>
        <authorList>
            <person name="Kijpornyongpan T."/>
            <person name="Mondo S.J."/>
            <person name="Barry K."/>
            <person name="Sandor L."/>
            <person name="Lee J."/>
            <person name="Lipzen A."/>
            <person name="Pangilinan J."/>
            <person name="LaButti K."/>
            <person name="Hainaut M."/>
            <person name="Henrissat B."/>
            <person name="Grigoriev I.V."/>
            <person name="Spatafora J.W."/>
            <person name="Aime M.C."/>
        </authorList>
    </citation>
    <scope>NUCLEOTIDE SEQUENCE [LARGE SCALE GENOMIC DNA]</scope>
    <source>
        <strain evidence="4 5">MCA 3882</strain>
    </source>
</reference>
<keyword evidence="5" id="KW-1185">Reference proteome</keyword>
<feature type="compositionally biased region" description="Basic and acidic residues" evidence="1">
    <location>
        <begin position="186"/>
        <end position="206"/>
    </location>
</feature>
<evidence type="ECO:0000313" key="5">
    <source>
        <dbReference type="Proteomes" id="UP000245771"/>
    </source>
</evidence>
<accession>A0A316VL39</accession>
<name>A0A316VL39_9BASI</name>
<dbReference type="OrthoDB" id="19394at2759"/>
<dbReference type="Pfam" id="PF14613">
    <property type="entry name" value="HAM1_C"/>
    <property type="match status" value="1"/>
</dbReference>
<dbReference type="PANTHER" id="PTHR31138:SF1">
    <property type="entry name" value="PDZ DOMAIN-CONTAINING PROTEIN"/>
    <property type="match status" value="1"/>
</dbReference>
<dbReference type="InterPro" id="IPR027842">
    <property type="entry name" value="HAM1-like_C"/>
</dbReference>
<dbReference type="InterPro" id="IPR045967">
    <property type="entry name" value="HAM1-like_N"/>
</dbReference>
<organism evidence="4 5">
    <name type="scientific">Meira miltonrushii</name>
    <dbReference type="NCBI Taxonomy" id="1280837"/>
    <lineage>
        <taxon>Eukaryota</taxon>
        <taxon>Fungi</taxon>
        <taxon>Dikarya</taxon>
        <taxon>Basidiomycota</taxon>
        <taxon>Ustilaginomycotina</taxon>
        <taxon>Exobasidiomycetes</taxon>
        <taxon>Exobasidiales</taxon>
        <taxon>Brachybasidiaceae</taxon>
        <taxon>Meira</taxon>
    </lineage>
</organism>
<dbReference type="PANTHER" id="PTHR31138">
    <property type="entry name" value="CHROMOSOME 19, WHOLE GENOME SHOTGUN SEQUENCE"/>
    <property type="match status" value="1"/>
</dbReference>
<dbReference type="GeneID" id="37020222"/>
<evidence type="ECO:0000313" key="4">
    <source>
        <dbReference type="EMBL" id="PWN38237.1"/>
    </source>
</evidence>
<dbReference type="RefSeq" id="XP_025358539.1">
    <property type="nucleotide sequence ID" value="XM_025498441.1"/>
</dbReference>
<protein>
    <submittedName>
        <fullName evidence="4">Uncharacterized protein</fullName>
    </submittedName>
</protein>
<gene>
    <name evidence="4" type="ORF">FA14DRAFT_159893</name>
</gene>
<dbReference type="AlphaFoldDB" id="A0A316VL39"/>
<feature type="domain" description="HAM1-like C-terminal" evidence="2">
    <location>
        <begin position="619"/>
        <end position="757"/>
    </location>
</feature>
<dbReference type="Proteomes" id="UP000245771">
    <property type="component" value="Unassembled WGS sequence"/>
</dbReference>
<feature type="region of interest" description="Disordered" evidence="1">
    <location>
        <begin position="1"/>
        <end position="26"/>
    </location>
</feature>
<proteinExistence type="predicted"/>
<dbReference type="STRING" id="1280837.A0A316VL39"/>
<feature type="domain" description="HAM1-like N-terminal" evidence="3">
    <location>
        <begin position="216"/>
        <end position="605"/>
    </location>
</feature>
<dbReference type="Gene3D" id="3.15.10.10">
    <property type="entry name" value="Bactericidal permeability-increasing protein, domain 1"/>
    <property type="match status" value="1"/>
</dbReference>
<feature type="region of interest" description="Disordered" evidence="1">
    <location>
        <begin position="186"/>
        <end position="217"/>
    </location>
</feature>
<sequence>MSKVADSVQQISDNPSKNAVTMPQDGKFKEEDINRKISFYGVIQAFREGRLPDNQQIFDALTYAERNSPVDTSKLSKDGQVLIEDIRAIIASMRKIVAEKNSNQEIQEFIHATVKADYKGATGMTAPVTQGEAKKDAETAGEAFRTLFKLFLRNGEARKLFNDLGLIGRDIFADAAQYSAGKIRPDEEKLASVDHPAPENEFHDDIPQGLKTKSKEEKEAAKLELEADKKRAAANGDPNPELTAQANRIPEEHKEVIREHKDKTVNYFKENFPEERRDQFIYRLKKILVECQRHPDYRDAIEFFLSAAENYKGVANDIHTQVENNAKSVANESNISHAQRSFRKVLERFANGRPTQPMLDALDVLYNDCAKDPELKQYFKSIDQFVRRCVQEPGFVMKDEANNQAKQLRTTGKKFFTGINKDDKGKYEDHFKHFFKEVEIFFSAMGDDPTNIEFGEKWHKLGRDVFFNAEGKATFKPHLWDDIRDPILPQLLKHVGFVPIPRIEFSDPMVDLVIENLNIDPANIIPNLIEIEAHHFHRMSAFKKITDNHKGSVKILLSQIQTDLRDVAWSINKKKGFPSLKDSGVADVFLGGQGLTVSVTLETRTGTRDVFQVKQVKAKIHKIDFAIRKSKHDVLVKIMRPLAASLIKKQLCKVTENGIRDGLEKVNDHLVAAKEAEEGKKMDTLKNRFGKSDNGSQKPSQGTFKLATSKRDSILPKMGSPDGWIHRLDETEKKALDDGGAAKPNWYSGAFSIVPSQKV</sequence>
<evidence type="ECO:0000259" key="3">
    <source>
        <dbReference type="Pfam" id="PF19343"/>
    </source>
</evidence>
<evidence type="ECO:0000259" key="2">
    <source>
        <dbReference type="Pfam" id="PF14613"/>
    </source>
</evidence>
<dbReference type="Pfam" id="PF19343">
    <property type="entry name" value="HAM1_N"/>
    <property type="match status" value="1"/>
</dbReference>
<dbReference type="EMBL" id="KZ819602">
    <property type="protein sequence ID" value="PWN38237.1"/>
    <property type="molecule type" value="Genomic_DNA"/>
</dbReference>
<dbReference type="InParanoid" id="A0A316VL39"/>
<feature type="compositionally biased region" description="Polar residues" evidence="1">
    <location>
        <begin position="7"/>
        <end position="21"/>
    </location>
</feature>
<evidence type="ECO:0000256" key="1">
    <source>
        <dbReference type="SAM" id="MobiDB-lite"/>
    </source>
</evidence>